<organism evidence="1">
    <name type="scientific">uncultured Pleomorphomonas sp</name>
    <dbReference type="NCBI Taxonomy" id="442121"/>
    <lineage>
        <taxon>Bacteria</taxon>
        <taxon>Pseudomonadati</taxon>
        <taxon>Pseudomonadota</taxon>
        <taxon>Alphaproteobacteria</taxon>
        <taxon>Hyphomicrobiales</taxon>
        <taxon>Pleomorphomonadaceae</taxon>
        <taxon>Pleomorphomonas</taxon>
        <taxon>environmental samples</taxon>
    </lineage>
</organism>
<accession>A0A212LD21</accession>
<sequence length="62" mass="6604">MKYFVTDTAPPRVAGRRVKAGDTIELTDTAARYEAQAGHIRLASSEAETAVEPPSKASKTKG</sequence>
<proteinExistence type="predicted"/>
<gene>
    <name evidence="1" type="ORF">KL86PLE_20109</name>
</gene>
<evidence type="ECO:0000313" key="1">
    <source>
        <dbReference type="EMBL" id="SCM75441.1"/>
    </source>
</evidence>
<dbReference type="AlphaFoldDB" id="A0A212LD21"/>
<dbReference type="EMBL" id="FMJD01000006">
    <property type="protein sequence ID" value="SCM75441.1"/>
    <property type="molecule type" value="Genomic_DNA"/>
</dbReference>
<reference evidence="1" key="1">
    <citation type="submission" date="2016-08" db="EMBL/GenBank/DDBJ databases">
        <authorList>
            <person name="Seilhamer J.J."/>
        </authorList>
    </citation>
    <scope>NUCLEOTIDE SEQUENCE</scope>
    <source>
        <strain evidence="1">86</strain>
    </source>
</reference>
<protein>
    <submittedName>
        <fullName evidence="1">Uncharacterized protein</fullName>
    </submittedName>
</protein>
<dbReference type="RefSeq" id="WP_288195823.1">
    <property type="nucleotide sequence ID" value="NZ_LT608334.1"/>
</dbReference>
<name>A0A212LD21_9HYPH</name>